<dbReference type="Proteomes" id="UP001197214">
    <property type="component" value="Unassembled WGS sequence"/>
</dbReference>
<reference evidence="1 2" key="1">
    <citation type="submission" date="2021-07" db="EMBL/GenBank/DDBJ databases">
        <title>Stakelama flava sp. nov., a novel endophytic bacterium isolated from branch of Kandelia candel.</title>
        <authorList>
            <person name="Tuo L."/>
        </authorList>
    </citation>
    <scope>NUCLEOTIDE SEQUENCE [LARGE SCALE GENOMIC DNA]</scope>
    <source>
        <strain evidence="1 2">CBK3Z-3</strain>
    </source>
</reference>
<organism evidence="1 2">
    <name type="scientific">Stakelama flava</name>
    <dbReference type="NCBI Taxonomy" id="2860338"/>
    <lineage>
        <taxon>Bacteria</taxon>
        <taxon>Pseudomonadati</taxon>
        <taxon>Pseudomonadota</taxon>
        <taxon>Alphaproteobacteria</taxon>
        <taxon>Sphingomonadales</taxon>
        <taxon>Sphingomonadaceae</taxon>
        <taxon>Stakelama</taxon>
    </lineage>
</organism>
<evidence type="ECO:0000313" key="1">
    <source>
        <dbReference type="EMBL" id="MBW4329695.1"/>
    </source>
</evidence>
<accession>A0ABS6XHL2</accession>
<evidence type="ECO:0008006" key="3">
    <source>
        <dbReference type="Google" id="ProtNLM"/>
    </source>
</evidence>
<keyword evidence="2" id="KW-1185">Reference proteome</keyword>
<proteinExistence type="predicted"/>
<name>A0ABS6XHL2_9SPHN</name>
<gene>
    <name evidence="1" type="ORF">KY084_02245</name>
</gene>
<dbReference type="EMBL" id="JAHWZX010000002">
    <property type="protein sequence ID" value="MBW4329695.1"/>
    <property type="molecule type" value="Genomic_DNA"/>
</dbReference>
<protein>
    <recommendedName>
        <fullName evidence="3">Anti-sigma factor NepR domain-containing protein</fullName>
    </recommendedName>
</protein>
<comment type="caution">
    <text evidence="1">The sequence shown here is derived from an EMBL/GenBank/DDBJ whole genome shotgun (WGS) entry which is preliminary data.</text>
</comment>
<evidence type="ECO:0000313" key="2">
    <source>
        <dbReference type="Proteomes" id="UP001197214"/>
    </source>
</evidence>
<sequence>MPMSAQNAKSRPVTVETPRVYDAVGSALRNAYDRDRGLPDDMARALNRLDDVPAHSGHN</sequence>
<dbReference type="RefSeq" id="WP_219236821.1">
    <property type="nucleotide sequence ID" value="NZ_JAHWZX010000002.1"/>
</dbReference>